<evidence type="ECO:0000259" key="6">
    <source>
        <dbReference type="Pfam" id="PF01593"/>
    </source>
</evidence>
<dbReference type="Proteomes" id="UP000318521">
    <property type="component" value="Unassembled WGS sequence"/>
</dbReference>
<name>A0A553ZYS3_9BACI</name>
<keyword evidence="8" id="KW-1185">Reference proteome</keyword>
<evidence type="ECO:0000256" key="1">
    <source>
        <dbReference type="ARBA" id="ARBA00004829"/>
    </source>
</evidence>
<reference evidence="7 8" key="1">
    <citation type="submission" date="2019-07" db="EMBL/GenBank/DDBJ databases">
        <authorList>
            <person name="Park Y.J."/>
            <person name="Jeong S.E."/>
            <person name="Jung H.S."/>
        </authorList>
    </citation>
    <scope>NUCLEOTIDE SEQUENCE [LARGE SCALE GENOMIC DNA]</scope>
    <source>
        <strain evidence="8">P16(2019)</strain>
    </source>
</reference>
<proteinExistence type="inferred from homology"/>
<dbReference type="InterPro" id="IPR036188">
    <property type="entry name" value="FAD/NAD-bd_sf"/>
</dbReference>
<dbReference type="InterPro" id="IPR002937">
    <property type="entry name" value="Amino_oxidase"/>
</dbReference>
<sequence length="498" mass="57026">MTKKIAVIGAGPGGLASAMLLAGKGYQVDVYEKQSYVGGRTSAFRKNGYVFDRGPTFFSMPYILEEIFDAVGRKLYDYIELIKVDPLYELRFKNIIFSPSTDIESTYKQIKTLFPGDEEGYKEFLRDTRRKMAALLPVLQNQHGSLLDYGRWRTLKALPELSLNKSLYQVLSSYFSDERLKLSFTFQSKYLGMSPWECPGAFSILSYMEHEYGVWHPIGGLNQISEAMASVIKEYGGRIHLNSPVKQIQTDNKVVKSLLLETGEIHDYDELIINADFAYAMTSLLSDTPLKQYSKKRLEKKKYSCSSFMMYVALDKQYTLPHHTVIFSEDYKKNVEEITKSKVLSDDPSIYIQNPSVTDSTLAPEGKSGLYILAPVPNNFSLLDWETYKYDFRDLIYEIIEARTDFKSLKEHMVFEELWTPLDWEKQHHIYKGATFNLAHNLGQMMYFRPHNKFQELKNCWLVGGGTHPGSGLPTILESARITSNALMAADKKGLYQL</sequence>
<dbReference type="Pfam" id="PF01593">
    <property type="entry name" value="Amino_oxidase"/>
    <property type="match status" value="1"/>
</dbReference>
<evidence type="ECO:0000256" key="5">
    <source>
        <dbReference type="RuleBase" id="RU362075"/>
    </source>
</evidence>
<comment type="similarity">
    <text evidence="4">Belongs to the carotenoid/retinoid oxidoreductase family. CrtN subfamily.</text>
</comment>
<dbReference type="SUPFAM" id="SSF51905">
    <property type="entry name" value="FAD/NAD(P)-binding domain"/>
    <property type="match status" value="1"/>
</dbReference>
<comment type="pathway">
    <text evidence="1 5">Carotenoid biosynthesis.</text>
</comment>
<comment type="caution">
    <text evidence="7">The sequence shown here is derived from an EMBL/GenBank/DDBJ whole genome shotgun (WGS) entry which is preliminary data.</text>
</comment>
<organism evidence="7 8">
    <name type="scientific">Alkalicoccobacillus porphyridii</name>
    <dbReference type="NCBI Taxonomy" id="2597270"/>
    <lineage>
        <taxon>Bacteria</taxon>
        <taxon>Bacillati</taxon>
        <taxon>Bacillota</taxon>
        <taxon>Bacilli</taxon>
        <taxon>Bacillales</taxon>
        <taxon>Bacillaceae</taxon>
        <taxon>Alkalicoccobacillus</taxon>
    </lineage>
</organism>
<dbReference type="Gene3D" id="3.50.50.60">
    <property type="entry name" value="FAD/NAD(P)-binding domain"/>
    <property type="match status" value="2"/>
</dbReference>
<dbReference type="GO" id="GO:0016117">
    <property type="term" value="P:carotenoid biosynthetic process"/>
    <property type="evidence" value="ECO:0007669"/>
    <property type="project" value="UniProtKB-KW"/>
</dbReference>
<dbReference type="PROSITE" id="PS00982">
    <property type="entry name" value="PHYTOENE_DH"/>
    <property type="match status" value="1"/>
</dbReference>
<dbReference type="PRINTS" id="PR00419">
    <property type="entry name" value="ADXRDTASE"/>
</dbReference>
<dbReference type="EMBL" id="VLXZ01000005">
    <property type="protein sequence ID" value="TSB46593.1"/>
    <property type="molecule type" value="Genomic_DNA"/>
</dbReference>
<gene>
    <name evidence="7" type="primary">crtI</name>
    <name evidence="7" type="ORF">FN960_09550</name>
</gene>
<evidence type="ECO:0000313" key="7">
    <source>
        <dbReference type="EMBL" id="TSB46593.1"/>
    </source>
</evidence>
<dbReference type="RefSeq" id="WP_143848488.1">
    <property type="nucleotide sequence ID" value="NZ_VLXZ01000005.1"/>
</dbReference>
<dbReference type="NCBIfam" id="TIGR02734">
    <property type="entry name" value="crtI_fam"/>
    <property type="match status" value="1"/>
</dbReference>
<keyword evidence="3 5" id="KW-0560">Oxidoreductase</keyword>
<keyword evidence="2 5" id="KW-0125">Carotenoid biosynthesis</keyword>
<dbReference type="InterPro" id="IPR008150">
    <property type="entry name" value="Phytoene_DH_bac_CS"/>
</dbReference>
<dbReference type="InterPro" id="IPR014105">
    <property type="entry name" value="Carotenoid/retinoid_OxRdtase"/>
</dbReference>
<dbReference type="PANTHER" id="PTHR43734:SF1">
    <property type="entry name" value="PHYTOENE DESATURASE"/>
    <property type="match status" value="1"/>
</dbReference>
<accession>A0A553ZYS3</accession>
<evidence type="ECO:0000256" key="2">
    <source>
        <dbReference type="ARBA" id="ARBA00022746"/>
    </source>
</evidence>
<evidence type="ECO:0000256" key="3">
    <source>
        <dbReference type="ARBA" id="ARBA00023002"/>
    </source>
</evidence>
<protein>
    <submittedName>
        <fullName evidence="7">Phytoene desaturase</fullName>
    </submittedName>
</protein>
<feature type="domain" description="Amine oxidase" evidence="6">
    <location>
        <begin position="13"/>
        <end position="318"/>
    </location>
</feature>
<evidence type="ECO:0000256" key="4">
    <source>
        <dbReference type="ARBA" id="ARBA00038322"/>
    </source>
</evidence>
<dbReference type="OrthoDB" id="9814556at2"/>
<dbReference type="PANTHER" id="PTHR43734">
    <property type="entry name" value="PHYTOENE DESATURASE"/>
    <property type="match status" value="1"/>
</dbReference>
<evidence type="ECO:0000313" key="8">
    <source>
        <dbReference type="Proteomes" id="UP000318521"/>
    </source>
</evidence>
<dbReference type="GO" id="GO:0016627">
    <property type="term" value="F:oxidoreductase activity, acting on the CH-CH group of donors"/>
    <property type="evidence" value="ECO:0007669"/>
    <property type="project" value="UniProtKB-ARBA"/>
</dbReference>
<dbReference type="AlphaFoldDB" id="A0A553ZYS3"/>